<dbReference type="Proteomes" id="UP000660262">
    <property type="component" value="Unassembled WGS sequence"/>
</dbReference>
<dbReference type="InterPro" id="IPR005821">
    <property type="entry name" value="Ion_trans_dom"/>
</dbReference>
<evidence type="ECO:0000313" key="10">
    <source>
        <dbReference type="EMBL" id="GHP09449.1"/>
    </source>
</evidence>
<comment type="subcellular location">
    <subcellularLocation>
        <location evidence="1">Membrane</location>
        <topology evidence="1">Multi-pass membrane protein</topology>
    </subcellularLocation>
</comment>
<evidence type="ECO:0000313" key="11">
    <source>
        <dbReference type="Proteomes" id="UP000660262"/>
    </source>
</evidence>
<evidence type="ECO:0000256" key="4">
    <source>
        <dbReference type="ARBA" id="ARBA00022989"/>
    </source>
</evidence>
<feature type="region of interest" description="Disordered" evidence="8">
    <location>
        <begin position="155"/>
        <end position="179"/>
    </location>
</feature>
<keyword evidence="5" id="KW-0406">Ion transport</keyword>
<keyword evidence="3" id="KW-0812">Transmembrane</keyword>
<evidence type="ECO:0000259" key="9">
    <source>
        <dbReference type="PROSITE" id="PS50042"/>
    </source>
</evidence>
<dbReference type="EMBL" id="BNJQ01000025">
    <property type="protein sequence ID" value="GHP09449.1"/>
    <property type="molecule type" value="Genomic_DNA"/>
</dbReference>
<dbReference type="Gene3D" id="1.10.287.630">
    <property type="entry name" value="Helix hairpin bin"/>
    <property type="match status" value="1"/>
</dbReference>
<evidence type="ECO:0000256" key="1">
    <source>
        <dbReference type="ARBA" id="ARBA00004141"/>
    </source>
</evidence>
<dbReference type="InterPro" id="IPR014710">
    <property type="entry name" value="RmlC-like_jellyroll"/>
</dbReference>
<sequence length="694" mass="77588">MSLPTPSMGALPVPARDEAELVMTTTTTTTTGGQGQAAAEAAAPGQASQPAVSVSGRVGSKEHDAADASLPPLEYVDEEETGEDLRTRPQILQPQPPPLKPPGPTLTTDEYGVCHSSGSRPGSETDDHQPNALMMVHPERNATSKVPLGAIIAGGSAEMQPSPRDTENDGDNEPSESSRRKSLLNLIFGHSSNEIADTDKHDAATHVRFSPKSVSRCRWDILLIVLIVYTCLELPPRIAFAKDDNVFDVLMGVDLAVDIVFLLDVVLAFETGIEDHGIIEMHRDIVRRTYVRSWFAFDLLSSVPIDFFTYLANVSQSERLVLRLPRLLRLLRLPRLIRYLQRWSNLISIDTSLMRISKLVFFIIIFAHMNACAQYYFARLEGFPPHCWVVRNNLMDASNFVKYSIALFNALSHMLCIGYGRHEGGDDPVSDWLEAGAPPDDPPLILAASPVTTTEVWVTVISMVTGASFYVVLIGVMSSLMLGVDQSGQEYTMKLDVWKQYFSYRQLPRDLRERVLNYYEHRWHTRKIFNEEQLLGQLNSALKTDAHMHNCRNLLDTVPLFSLVPHAVISELVKRLKFHGCLSGELIYCDGQVAEEMYFISSGRVEILHPDGDLITVLGEGSYFGEFPLIFDDIPLRTATARSIGYCDLCILRSYDFHDVATVYPELPNVMREIAEARRRHTARRSAESNSFDY</sequence>
<name>A0A830HX33_9CHLO</name>
<dbReference type="SUPFAM" id="SSF51206">
    <property type="entry name" value="cAMP-binding domain-like"/>
    <property type="match status" value="1"/>
</dbReference>
<dbReference type="InterPro" id="IPR000595">
    <property type="entry name" value="cNMP-bd_dom"/>
</dbReference>
<comment type="caution">
    <text evidence="10">The sequence shown here is derived from an EMBL/GenBank/DDBJ whole genome shotgun (WGS) entry which is preliminary data.</text>
</comment>
<dbReference type="GO" id="GO:0035725">
    <property type="term" value="P:sodium ion transmembrane transport"/>
    <property type="evidence" value="ECO:0007669"/>
    <property type="project" value="TreeGrafter"/>
</dbReference>
<keyword evidence="4" id="KW-1133">Transmembrane helix</keyword>
<dbReference type="GO" id="GO:0003254">
    <property type="term" value="P:regulation of membrane depolarization"/>
    <property type="evidence" value="ECO:0007669"/>
    <property type="project" value="TreeGrafter"/>
</dbReference>
<dbReference type="OrthoDB" id="426293at2759"/>
<dbReference type="PRINTS" id="PR01463">
    <property type="entry name" value="EAGCHANLFMLY"/>
</dbReference>
<dbReference type="GO" id="GO:0098855">
    <property type="term" value="C:HCN channel complex"/>
    <property type="evidence" value="ECO:0007669"/>
    <property type="project" value="TreeGrafter"/>
</dbReference>
<keyword evidence="6" id="KW-0472">Membrane</keyword>
<dbReference type="Pfam" id="PF00027">
    <property type="entry name" value="cNMP_binding"/>
    <property type="match status" value="1"/>
</dbReference>
<feature type="domain" description="Cyclic nucleotide-binding" evidence="9">
    <location>
        <begin position="560"/>
        <end position="660"/>
    </location>
</feature>
<evidence type="ECO:0000256" key="3">
    <source>
        <dbReference type="ARBA" id="ARBA00022692"/>
    </source>
</evidence>
<dbReference type="InterPro" id="IPR018490">
    <property type="entry name" value="cNMP-bd_dom_sf"/>
</dbReference>
<evidence type="ECO:0000256" key="8">
    <source>
        <dbReference type="SAM" id="MobiDB-lite"/>
    </source>
</evidence>
<proteinExistence type="predicted"/>
<keyword evidence="2" id="KW-0813">Transport</keyword>
<feature type="region of interest" description="Disordered" evidence="8">
    <location>
        <begin position="22"/>
        <end position="130"/>
    </location>
</feature>
<dbReference type="PANTHER" id="PTHR45689:SF5">
    <property type="entry name" value="I[[H]] CHANNEL, ISOFORM E"/>
    <property type="match status" value="1"/>
</dbReference>
<accession>A0A830HX33</accession>
<keyword evidence="7" id="KW-0407">Ion channel</keyword>
<keyword evidence="11" id="KW-1185">Reference proteome</keyword>
<dbReference type="SUPFAM" id="SSF81324">
    <property type="entry name" value="Voltage-gated potassium channels"/>
    <property type="match status" value="1"/>
</dbReference>
<evidence type="ECO:0000256" key="6">
    <source>
        <dbReference type="ARBA" id="ARBA00023136"/>
    </source>
</evidence>
<dbReference type="CDD" id="cd00038">
    <property type="entry name" value="CAP_ED"/>
    <property type="match status" value="1"/>
</dbReference>
<dbReference type="InterPro" id="IPR003938">
    <property type="entry name" value="K_chnl_volt-dep_EAG/ELK/ERG"/>
</dbReference>
<feature type="compositionally biased region" description="Pro residues" evidence="8">
    <location>
        <begin position="94"/>
        <end position="104"/>
    </location>
</feature>
<organism evidence="10 11">
    <name type="scientific">Pycnococcus provasolii</name>
    <dbReference type="NCBI Taxonomy" id="41880"/>
    <lineage>
        <taxon>Eukaryota</taxon>
        <taxon>Viridiplantae</taxon>
        <taxon>Chlorophyta</taxon>
        <taxon>Pseudoscourfieldiophyceae</taxon>
        <taxon>Pseudoscourfieldiales</taxon>
        <taxon>Pycnococcaceae</taxon>
        <taxon>Pycnococcus</taxon>
    </lineage>
</organism>
<feature type="compositionally biased region" description="Low complexity" evidence="8">
    <location>
        <begin position="24"/>
        <end position="51"/>
    </location>
</feature>
<dbReference type="GO" id="GO:0005249">
    <property type="term" value="F:voltage-gated potassium channel activity"/>
    <property type="evidence" value="ECO:0007669"/>
    <property type="project" value="InterPro"/>
</dbReference>
<dbReference type="PROSITE" id="PS50042">
    <property type="entry name" value="CNMP_BINDING_3"/>
    <property type="match status" value="1"/>
</dbReference>
<dbReference type="Gene3D" id="2.60.120.10">
    <property type="entry name" value="Jelly Rolls"/>
    <property type="match status" value="1"/>
</dbReference>
<dbReference type="PANTHER" id="PTHR45689">
    <property type="entry name" value="I[[H]] CHANNEL, ISOFORM E"/>
    <property type="match status" value="1"/>
</dbReference>
<dbReference type="SMART" id="SM00100">
    <property type="entry name" value="cNMP"/>
    <property type="match status" value="1"/>
</dbReference>
<dbReference type="InterPro" id="IPR051413">
    <property type="entry name" value="K/Na_HCN_channel"/>
</dbReference>
<evidence type="ECO:0000256" key="7">
    <source>
        <dbReference type="ARBA" id="ARBA00023303"/>
    </source>
</evidence>
<evidence type="ECO:0000256" key="5">
    <source>
        <dbReference type="ARBA" id="ARBA00023065"/>
    </source>
</evidence>
<dbReference type="AlphaFoldDB" id="A0A830HX33"/>
<gene>
    <name evidence="10" type="ORF">PPROV_000818400</name>
</gene>
<evidence type="ECO:0000256" key="2">
    <source>
        <dbReference type="ARBA" id="ARBA00022448"/>
    </source>
</evidence>
<dbReference type="Gene3D" id="1.10.287.70">
    <property type="match status" value="1"/>
</dbReference>
<protein>
    <submittedName>
        <fullName evidence="10">Potassium voltage-gated channel</fullName>
    </submittedName>
</protein>
<dbReference type="Pfam" id="PF00520">
    <property type="entry name" value="Ion_trans"/>
    <property type="match status" value="1"/>
</dbReference>
<reference evidence="10" key="1">
    <citation type="submission" date="2020-10" db="EMBL/GenBank/DDBJ databases">
        <title>Unveiling of a novel bifunctional photoreceptor, Dualchrome1, isolated from a cosmopolitan green alga.</title>
        <authorList>
            <person name="Suzuki S."/>
            <person name="Kawachi M."/>
        </authorList>
    </citation>
    <scope>NUCLEOTIDE SEQUENCE</scope>
    <source>
        <strain evidence="10">NIES 2893</strain>
    </source>
</reference>